<proteinExistence type="predicted"/>
<protein>
    <submittedName>
        <fullName evidence="1">Uncharacterized protein</fullName>
    </submittedName>
</protein>
<comment type="caution">
    <text evidence="1">The sequence shown here is derived from an EMBL/GenBank/DDBJ whole genome shotgun (WGS) entry which is preliminary data.</text>
</comment>
<dbReference type="Proteomes" id="UP000091857">
    <property type="component" value="Chromosome 1"/>
</dbReference>
<evidence type="ECO:0000313" key="1">
    <source>
        <dbReference type="EMBL" id="KAG8662035.1"/>
    </source>
</evidence>
<name>A0ACB7IBA2_MANES</name>
<reference evidence="2" key="1">
    <citation type="journal article" date="2016" name="Nat. Biotechnol.">
        <title>Sequencing wild and cultivated cassava and related species reveals extensive interspecific hybridization and genetic diversity.</title>
        <authorList>
            <person name="Bredeson J.V."/>
            <person name="Lyons J.B."/>
            <person name="Prochnik S.E."/>
            <person name="Wu G.A."/>
            <person name="Ha C.M."/>
            <person name="Edsinger-Gonzales E."/>
            <person name="Grimwood J."/>
            <person name="Schmutz J."/>
            <person name="Rabbi I.Y."/>
            <person name="Egesi C."/>
            <person name="Nauluvula P."/>
            <person name="Lebot V."/>
            <person name="Ndunguru J."/>
            <person name="Mkamilo G."/>
            <person name="Bart R.S."/>
            <person name="Setter T.L."/>
            <person name="Gleadow R.M."/>
            <person name="Kulakow P."/>
            <person name="Ferguson M.E."/>
            <person name="Rounsley S."/>
            <person name="Rokhsar D.S."/>
        </authorList>
    </citation>
    <scope>NUCLEOTIDE SEQUENCE [LARGE SCALE GENOMIC DNA]</scope>
    <source>
        <strain evidence="2">cv. AM560-2</strain>
    </source>
</reference>
<accession>A0ACB7IBA2</accession>
<organism evidence="1 2">
    <name type="scientific">Manihot esculenta</name>
    <name type="common">Cassava</name>
    <name type="synonym">Jatropha manihot</name>
    <dbReference type="NCBI Taxonomy" id="3983"/>
    <lineage>
        <taxon>Eukaryota</taxon>
        <taxon>Viridiplantae</taxon>
        <taxon>Streptophyta</taxon>
        <taxon>Embryophyta</taxon>
        <taxon>Tracheophyta</taxon>
        <taxon>Spermatophyta</taxon>
        <taxon>Magnoliopsida</taxon>
        <taxon>eudicotyledons</taxon>
        <taxon>Gunneridae</taxon>
        <taxon>Pentapetalae</taxon>
        <taxon>rosids</taxon>
        <taxon>fabids</taxon>
        <taxon>Malpighiales</taxon>
        <taxon>Euphorbiaceae</taxon>
        <taxon>Crotonoideae</taxon>
        <taxon>Manihoteae</taxon>
        <taxon>Manihot</taxon>
    </lineage>
</organism>
<dbReference type="EMBL" id="CM004387">
    <property type="protein sequence ID" value="KAG8662035.1"/>
    <property type="molecule type" value="Genomic_DNA"/>
</dbReference>
<gene>
    <name evidence="1" type="ORF">MANES_01G058750v8</name>
</gene>
<keyword evidence="2" id="KW-1185">Reference proteome</keyword>
<evidence type="ECO:0000313" key="2">
    <source>
        <dbReference type="Proteomes" id="UP000091857"/>
    </source>
</evidence>
<sequence length="94" mass="10562">MVGFLHGPAYLASNLKSFMGMAAGNSRGKFHRKAATMGNLGKGQSKKENNQKESKQCRFEQVLHKHEAAEKLHRSSHIVPSWKLGKWTKSKVKE</sequence>